<dbReference type="InterPro" id="IPR033881">
    <property type="entry name" value="vWA_BatA_type"/>
</dbReference>
<dbReference type="InterPro" id="IPR036465">
    <property type="entry name" value="vWFA_dom_sf"/>
</dbReference>
<evidence type="ECO:0000256" key="2">
    <source>
        <dbReference type="ARBA" id="ARBA00022692"/>
    </source>
</evidence>
<dbReference type="PROSITE" id="PS50234">
    <property type="entry name" value="VWFA"/>
    <property type="match status" value="1"/>
</dbReference>
<feature type="transmembrane region" description="Helical" evidence="5">
    <location>
        <begin position="300"/>
        <end position="318"/>
    </location>
</feature>
<reference evidence="8" key="2">
    <citation type="journal article" date="2017" name="Genome Announc.">
        <title>Draft genome sequence of Paludibacter jiangxiensis NM7(T), a propionate-producing fermentative bacterium.</title>
        <authorList>
            <person name="Qiu Y.-L."/>
            <person name="Tourlousse D.M."/>
            <person name="Matsuura N."/>
            <person name="Ohashi A."/>
            <person name="Sekiguchi Y."/>
        </authorList>
    </citation>
    <scope>NUCLEOTIDE SEQUENCE [LARGE SCALE GENOMIC DNA]</scope>
    <source>
        <strain evidence="8">NM7</strain>
    </source>
</reference>
<dbReference type="PANTHER" id="PTHR22550:SF5">
    <property type="entry name" value="LEUCINE ZIPPER PROTEIN 4"/>
    <property type="match status" value="1"/>
</dbReference>
<dbReference type="Pfam" id="PF00092">
    <property type="entry name" value="VWA"/>
    <property type="match status" value="1"/>
</dbReference>
<dbReference type="InterPro" id="IPR002035">
    <property type="entry name" value="VWF_A"/>
</dbReference>
<evidence type="ECO:0000256" key="5">
    <source>
        <dbReference type="SAM" id="Phobius"/>
    </source>
</evidence>
<dbReference type="SMART" id="SM00327">
    <property type="entry name" value="VWA"/>
    <property type="match status" value="1"/>
</dbReference>
<accession>A0A170ZZJ9</accession>
<keyword evidence="4 5" id="KW-0472">Membrane</keyword>
<evidence type="ECO:0000256" key="4">
    <source>
        <dbReference type="ARBA" id="ARBA00023136"/>
    </source>
</evidence>
<evidence type="ECO:0000259" key="6">
    <source>
        <dbReference type="PROSITE" id="PS50234"/>
    </source>
</evidence>
<feature type="transmembrane region" description="Helical" evidence="5">
    <location>
        <begin position="6"/>
        <end position="24"/>
    </location>
</feature>
<dbReference type="STRING" id="681398.PJIAN_3467"/>
<name>A0A170ZZJ9_9BACT</name>
<dbReference type="Pfam" id="PF07584">
    <property type="entry name" value="BatA"/>
    <property type="match status" value="1"/>
</dbReference>
<comment type="caution">
    <text evidence="7">The sequence shown here is derived from an EMBL/GenBank/DDBJ whole genome shotgun (WGS) entry which is preliminary data.</text>
</comment>
<reference evidence="8" key="1">
    <citation type="submission" date="2016-04" db="EMBL/GenBank/DDBJ databases">
        <title>Draft genome sequence of Paludibacter jiangxiensis strain NM7.</title>
        <authorList>
            <person name="Qiu Y."/>
            <person name="Matsuura N."/>
            <person name="Ohashi A."/>
            <person name="Tourlousse M.D."/>
            <person name="Sekiguchi Y."/>
        </authorList>
    </citation>
    <scope>NUCLEOTIDE SEQUENCE [LARGE SCALE GENOMIC DNA]</scope>
    <source>
        <strain evidence="8">NM7</strain>
    </source>
</reference>
<dbReference type="AlphaFoldDB" id="A0A170ZZJ9"/>
<evidence type="ECO:0000313" key="7">
    <source>
        <dbReference type="EMBL" id="GAT63153.1"/>
    </source>
</evidence>
<evidence type="ECO:0000256" key="3">
    <source>
        <dbReference type="ARBA" id="ARBA00022989"/>
    </source>
</evidence>
<dbReference type="InterPro" id="IPR050768">
    <property type="entry name" value="UPF0353/GerABKA_families"/>
</dbReference>
<dbReference type="PANTHER" id="PTHR22550">
    <property type="entry name" value="SPORE GERMINATION PROTEIN"/>
    <property type="match status" value="1"/>
</dbReference>
<dbReference type="Gene3D" id="3.40.50.410">
    <property type="entry name" value="von Willebrand factor, type A domain"/>
    <property type="match status" value="1"/>
</dbReference>
<proteinExistence type="predicted"/>
<evidence type="ECO:0000313" key="8">
    <source>
        <dbReference type="Proteomes" id="UP000076586"/>
    </source>
</evidence>
<dbReference type="CDD" id="cd01467">
    <property type="entry name" value="vWA_BatA_type"/>
    <property type="match status" value="1"/>
</dbReference>
<sequence>MIFKNPEYLFLLLILIPLIAGYVMRLSKSDASLQISSTRYFAGFKKTKRLYLRHVPFALRMLTIIALIIVIARPQTSDSVTDSTSEGIDIMMAVDISGTMLAKDFRPNRIDAAKAVATEFINSRPNDNIGLVIFASESFTQCPLTTNHAALISLLHSVQFGMVDDGTAIGMGLGSAVSRLRNSHAKSKVIILLTDGSNNTGDIAPLTAAEIAKQFGIRVYTIGVGTRGVAPMPVQTPFGLQYQNMPVEFDESTLAQIAQMTHGKYYRATDNNTLQSIYQDIDKLEKHKLEVKEYNRRSDVYTGFALLALLLLGGELALRYTMLRRIP</sequence>
<keyword evidence="1" id="KW-1003">Cell membrane</keyword>
<organism evidence="7 8">
    <name type="scientific">Paludibacter jiangxiensis</name>
    <dbReference type="NCBI Taxonomy" id="681398"/>
    <lineage>
        <taxon>Bacteria</taxon>
        <taxon>Pseudomonadati</taxon>
        <taxon>Bacteroidota</taxon>
        <taxon>Bacteroidia</taxon>
        <taxon>Bacteroidales</taxon>
        <taxon>Paludibacteraceae</taxon>
        <taxon>Paludibacter</taxon>
    </lineage>
</organism>
<keyword evidence="2 5" id="KW-0812">Transmembrane</keyword>
<keyword evidence="3 5" id="KW-1133">Transmembrane helix</keyword>
<evidence type="ECO:0000256" key="1">
    <source>
        <dbReference type="ARBA" id="ARBA00022475"/>
    </source>
</evidence>
<dbReference type="SUPFAM" id="SSF53300">
    <property type="entry name" value="vWA-like"/>
    <property type="match status" value="1"/>
</dbReference>
<feature type="domain" description="VWFA" evidence="6">
    <location>
        <begin position="89"/>
        <end position="281"/>
    </location>
</feature>
<dbReference type="InterPro" id="IPR024163">
    <property type="entry name" value="Aerotolerance_reg_N"/>
</dbReference>
<feature type="transmembrane region" description="Helical" evidence="5">
    <location>
        <begin position="50"/>
        <end position="72"/>
    </location>
</feature>
<dbReference type="Proteomes" id="UP000076586">
    <property type="component" value="Unassembled WGS sequence"/>
</dbReference>
<gene>
    <name evidence="7" type="ORF">PJIAN_3467</name>
</gene>
<dbReference type="OrthoDB" id="6206554at2"/>
<keyword evidence="8" id="KW-1185">Reference proteome</keyword>
<protein>
    <submittedName>
        <fullName evidence="7">Ca-activated chloride channel family protein</fullName>
    </submittedName>
</protein>
<dbReference type="RefSeq" id="WP_068704074.1">
    <property type="nucleotide sequence ID" value="NZ_BDCR01000003.1"/>
</dbReference>
<dbReference type="EMBL" id="BDCR01000003">
    <property type="protein sequence ID" value="GAT63153.1"/>
    <property type="molecule type" value="Genomic_DNA"/>
</dbReference>